<dbReference type="InterPro" id="IPR016292">
    <property type="entry name" value="Epoxide_hydrolase"/>
</dbReference>
<dbReference type="InterPro" id="IPR029058">
    <property type="entry name" value="AB_hydrolase_fold"/>
</dbReference>
<name>A0ABQ6CKK3_9HYPH</name>
<comment type="caution">
    <text evidence="5">The sequence shown here is derived from an EMBL/GenBank/DDBJ whole genome shotgun (WGS) entry which is preliminary data.</text>
</comment>
<dbReference type="InterPro" id="IPR000639">
    <property type="entry name" value="Epox_hydrolase-like"/>
</dbReference>
<dbReference type="Proteomes" id="UP001156882">
    <property type="component" value="Unassembled WGS sequence"/>
</dbReference>
<evidence type="ECO:0000313" key="6">
    <source>
        <dbReference type="Proteomes" id="UP001156882"/>
    </source>
</evidence>
<keyword evidence="3 5" id="KW-0378">Hydrolase</keyword>
<gene>
    <name evidence="5" type="ORF">GCM10007874_22610</name>
</gene>
<feature type="domain" description="Epoxide hydrolase N-terminal" evidence="4">
    <location>
        <begin position="3"/>
        <end position="108"/>
    </location>
</feature>
<proteinExistence type="inferred from homology"/>
<evidence type="ECO:0000256" key="3">
    <source>
        <dbReference type="ARBA" id="ARBA00022801"/>
    </source>
</evidence>
<dbReference type="GO" id="GO:0016787">
    <property type="term" value="F:hydrolase activity"/>
    <property type="evidence" value="ECO:0007669"/>
    <property type="project" value="UniProtKB-KW"/>
</dbReference>
<dbReference type="Gene3D" id="3.40.50.1820">
    <property type="entry name" value="alpha/beta hydrolase"/>
    <property type="match status" value="1"/>
</dbReference>
<keyword evidence="2" id="KW-0058">Aromatic hydrocarbons catabolism</keyword>
<evidence type="ECO:0000256" key="1">
    <source>
        <dbReference type="ARBA" id="ARBA00010088"/>
    </source>
</evidence>
<dbReference type="PANTHER" id="PTHR21661">
    <property type="entry name" value="EPOXIDE HYDROLASE 1-RELATED"/>
    <property type="match status" value="1"/>
</dbReference>
<dbReference type="RefSeq" id="WP_284312119.1">
    <property type="nucleotide sequence ID" value="NZ_BSPC01000021.1"/>
</dbReference>
<dbReference type="EMBL" id="BSPC01000021">
    <property type="protein sequence ID" value="GLS19244.1"/>
    <property type="molecule type" value="Genomic_DNA"/>
</dbReference>
<evidence type="ECO:0000259" key="4">
    <source>
        <dbReference type="Pfam" id="PF06441"/>
    </source>
</evidence>
<dbReference type="PIRSF" id="PIRSF001112">
    <property type="entry name" value="Epoxide_hydrolase"/>
    <property type="match status" value="1"/>
</dbReference>
<evidence type="ECO:0000256" key="2">
    <source>
        <dbReference type="ARBA" id="ARBA00022797"/>
    </source>
</evidence>
<dbReference type="PANTHER" id="PTHR21661:SF35">
    <property type="entry name" value="EPOXIDE HYDROLASE"/>
    <property type="match status" value="1"/>
</dbReference>
<dbReference type="Pfam" id="PF06441">
    <property type="entry name" value="EHN"/>
    <property type="match status" value="1"/>
</dbReference>
<dbReference type="PRINTS" id="PR00412">
    <property type="entry name" value="EPOXHYDRLASE"/>
</dbReference>
<keyword evidence="6" id="KW-1185">Reference proteome</keyword>
<dbReference type="SUPFAM" id="SSF53474">
    <property type="entry name" value="alpha/beta-Hydrolases"/>
    <property type="match status" value="1"/>
</dbReference>
<accession>A0ABQ6CKK3</accession>
<protein>
    <submittedName>
        <fullName evidence="5">Hydrolase</fullName>
    </submittedName>
</protein>
<reference evidence="6" key="1">
    <citation type="journal article" date="2019" name="Int. J. Syst. Evol. Microbiol.">
        <title>The Global Catalogue of Microorganisms (GCM) 10K type strain sequencing project: providing services to taxonomists for standard genome sequencing and annotation.</title>
        <authorList>
            <consortium name="The Broad Institute Genomics Platform"/>
            <consortium name="The Broad Institute Genome Sequencing Center for Infectious Disease"/>
            <person name="Wu L."/>
            <person name="Ma J."/>
        </authorList>
    </citation>
    <scope>NUCLEOTIDE SEQUENCE [LARGE SCALE GENOMIC DNA]</scope>
    <source>
        <strain evidence="6">NBRC 101365</strain>
    </source>
</reference>
<organism evidence="5 6">
    <name type="scientific">Labrys miyagiensis</name>
    <dbReference type="NCBI Taxonomy" id="346912"/>
    <lineage>
        <taxon>Bacteria</taxon>
        <taxon>Pseudomonadati</taxon>
        <taxon>Pseudomonadota</taxon>
        <taxon>Alphaproteobacteria</taxon>
        <taxon>Hyphomicrobiales</taxon>
        <taxon>Xanthobacteraceae</taxon>
        <taxon>Labrys</taxon>
    </lineage>
</organism>
<evidence type="ECO:0000313" key="5">
    <source>
        <dbReference type="EMBL" id="GLS19244.1"/>
    </source>
</evidence>
<comment type="similarity">
    <text evidence="1">Belongs to the peptidase S33 family.</text>
</comment>
<sequence length="381" mass="42289">MHVRPYRIGINDDAIADLHSRLDRTRWPDEINDDDGGWGTNLPWLQGLARYWRNEFDWRTQEARLNTLPQFMATIDGLDIHFVHVRGKGPDPLPLIITHGWPGSFIEFEKVIPLLSDPAAHGGDAADAFDLVIPSLPGYGFSGRPSRAGTGPAQIGTLWAKLMAGLGYGRYGAQGGDWGAAVTTAVALADAEHVAGIHQNFIFRMPQPPVDAAELTEAERAYIAEVAHWVDVEGGYAHIQGTRPQTLGYALTDTPIGLAGWIAEKFRAWSDCGGDVEAVFTKDELLTNISIYWFTGNITSGLRLYKERALAPPLIVPGRRVLPPFGHARFPKEITRPPRAWAERIYDVRHWTEMPRGGHFAAMEQPALLAKDICAFFRKLR</sequence>
<dbReference type="InterPro" id="IPR010497">
    <property type="entry name" value="Epoxide_hydro_N"/>
</dbReference>